<proteinExistence type="predicted"/>
<dbReference type="AlphaFoldDB" id="A0A8H5TF17"/>
<accession>A0A8H5TF17</accession>
<gene>
    <name evidence="3" type="ORF">FHETE_4261</name>
</gene>
<keyword evidence="4" id="KW-1185">Reference proteome</keyword>
<dbReference type="EMBL" id="JAAGWQ010000071">
    <property type="protein sequence ID" value="KAF5671005.1"/>
    <property type="molecule type" value="Genomic_DNA"/>
</dbReference>
<evidence type="ECO:0000256" key="1">
    <source>
        <dbReference type="SAM" id="MobiDB-lite"/>
    </source>
</evidence>
<organism evidence="3 4">
    <name type="scientific">Fusarium heterosporum</name>
    <dbReference type="NCBI Taxonomy" id="42747"/>
    <lineage>
        <taxon>Eukaryota</taxon>
        <taxon>Fungi</taxon>
        <taxon>Dikarya</taxon>
        <taxon>Ascomycota</taxon>
        <taxon>Pezizomycotina</taxon>
        <taxon>Sordariomycetes</taxon>
        <taxon>Hypocreomycetidae</taxon>
        <taxon>Hypocreales</taxon>
        <taxon>Nectriaceae</taxon>
        <taxon>Fusarium</taxon>
        <taxon>Fusarium heterosporum species complex</taxon>
    </lineage>
</organism>
<feature type="signal peptide" evidence="2">
    <location>
        <begin position="1"/>
        <end position="19"/>
    </location>
</feature>
<protein>
    <recommendedName>
        <fullName evidence="5">Secreted protein</fullName>
    </recommendedName>
</protein>
<dbReference type="OrthoDB" id="5106185at2759"/>
<name>A0A8H5TF17_FUSHE</name>
<evidence type="ECO:0000313" key="4">
    <source>
        <dbReference type="Proteomes" id="UP000567885"/>
    </source>
</evidence>
<evidence type="ECO:0000256" key="2">
    <source>
        <dbReference type="SAM" id="SignalP"/>
    </source>
</evidence>
<dbReference type="Proteomes" id="UP000567885">
    <property type="component" value="Unassembled WGS sequence"/>
</dbReference>
<feature type="compositionally biased region" description="Basic and acidic residues" evidence="1">
    <location>
        <begin position="27"/>
        <end position="51"/>
    </location>
</feature>
<feature type="chain" id="PRO_5034998068" description="Secreted protein" evidence="2">
    <location>
        <begin position="20"/>
        <end position="287"/>
    </location>
</feature>
<comment type="caution">
    <text evidence="3">The sequence shown here is derived from an EMBL/GenBank/DDBJ whole genome shotgun (WGS) entry which is preliminary data.</text>
</comment>
<evidence type="ECO:0008006" key="5">
    <source>
        <dbReference type="Google" id="ProtNLM"/>
    </source>
</evidence>
<keyword evidence="2" id="KW-0732">Signal</keyword>
<evidence type="ECO:0000313" key="3">
    <source>
        <dbReference type="EMBL" id="KAF5671005.1"/>
    </source>
</evidence>
<feature type="compositionally biased region" description="Basic and acidic residues" evidence="1">
    <location>
        <begin position="246"/>
        <end position="260"/>
    </location>
</feature>
<sequence>MKLYQITTVLAFIATGVIATPAGITKKDNQIPEKSDNDYLPKKGVEPHRGENYPSKEYGGKKVEWDLERCDWCPYIPKSWPETGDVQNRKGNGYKLTCPEEKKKCQKYSIDLGKASYSGYFSKYQKCSRGDDYKVTASMGHCQPNGLEKCLNVIYEDWEKGFDKTAYLGLYTSKKQVPESKKYLNRNRYCNKNECHIPIEEIPGFPTFKETIWVGIDCAQCRDPESKWGGHGGKKGRKGDEGDDYGSEKNPKGHEKRGLDSQHGVKYVEFDIEAKHSKKCDKFCCCA</sequence>
<feature type="region of interest" description="Disordered" evidence="1">
    <location>
        <begin position="27"/>
        <end position="55"/>
    </location>
</feature>
<feature type="region of interest" description="Disordered" evidence="1">
    <location>
        <begin position="226"/>
        <end position="260"/>
    </location>
</feature>
<reference evidence="3 4" key="1">
    <citation type="submission" date="2020-05" db="EMBL/GenBank/DDBJ databases">
        <title>Identification and distribution of gene clusters putatively required for synthesis of sphingolipid metabolism inhibitors in phylogenetically diverse species of the filamentous fungus Fusarium.</title>
        <authorList>
            <person name="Kim H.-S."/>
            <person name="Busman M."/>
            <person name="Brown D.W."/>
            <person name="Divon H."/>
            <person name="Uhlig S."/>
            <person name="Proctor R.H."/>
        </authorList>
    </citation>
    <scope>NUCLEOTIDE SEQUENCE [LARGE SCALE GENOMIC DNA]</scope>
    <source>
        <strain evidence="3 4">NRRL 20693</strain>
    </source>
</reference>